<dbReference type="InterPro" id="IPR011991">
    <property type="entry name" value="ArsR-like_HTH"/>
</dbReference>
<evidence type="ECO:0000313" key="2">
    <source>
        <dbReference type="EMBL" id="VDM89197.1"/>
    </source>
</evidence>
<dbReference type="CDD" id="cd00090">
    <property type="entry name" value="HTH_ARSR"/>
    <property type="match status" value="1"/>
</dbReference>
<dbReference type="InterPro" id="IPR036388">
    <property type="entry name" value="WH-like_DNA-bd_sf"/>
</dbReference>
<name>A0A447GFA6_9MYCO</name>
<evidence type="ECO:0000313" key="3">
    <source>
        <dbReference type="Proteomes" id="UP000269998"/>
    </source>
</evidence>
<dbReference type="Pfam" id="PF01022">
    <property type="entry name" value="HTH_5"/>
    <property type="match status" value="1"/>
</dbReference>
<gene>
    <name evidence="2" type="ORF">MB901379_02766</name>
</gene>
<feature type="domain" description="HTH arsR-type" evidence="1">
    <location>
        <begin position="1"/>
        <end position="30"/>
    </location>
</feature>
<proteinExistence type="predicted"/>
<organism evidence="2 3">
    <name type="scientific">Mycobacterium basiliense</name>
    <dbReference type="NCBI Taxonomy" id="2094119"/>
    <lineage>
        <taxon>Bacteria</taxon>
        <taxon>Bacillati</taxon>
        <taxon>Actinomycetota</taxon>
        <taxon>Actinomycetes</taxon>
        <taxon>Mycobacteriales</taxon>
        <taxon>Mycobacteriaceae</taxon>
        <taxon>Mycobacterium</taxon>
    </lineage>
</organism>
<dbReference type="InterPro" id="IPR001845">
    <property type="entry name" value="HTH_ArsR_DNA-bd_dom"/>
</dbReference>
<dbReference type="AlphaFoldDB" id="A0A447GFA6"/>
<dbReference type="GO" id="GO:0003700">
    <property type="term" value="F:DNA-binding transcription factor activity"/>
    <property type="evidence" value="ECO:0007669"/>
    <property type="project" value="InterPro"/>
</dbReference>
<dbReference type="InterPro" id="IPR036390">
    <property type="entry name" value="WH_DNA-bd_sf"/>
</dbReference>
<dbReference type="Proteomes" id="UP000269998">
    <property type="component" value="Chromosome"/>
</dbReference>
<reference evidence="3" key="1">
    <citation type="submission" date="2018-02" db="EMBL/GenBank/DDBJ databases">
        <authorList>
            <person name="Seth-Smith MB H."/>
            <person name="Seth-Smith H."/>
        </authorList>
    </citation>
    <scope>NUCLEOTIDE SEQUENCE [LARGE SCALE GENOMIC DNA]</scope>
</reference>
<dbReference type="Gene3D" id="1.10.10.10">
    <property type="entry name" value="Winged helix-like DNA-binding domain superfamily/Winged helix DNA-binding domain"/>
    <property type="match status" value="1"/>
</dbReference>
<accession>A0A447GFA6</accession>
<sequence>MTVGELTKRLDVGQSTISHHLAKLAEVRFVLVDQRGTSSLWRINTKCLACFPSAVDVVMGRIPVEFTTAVECAR</sequence>
<dbReference type="KEGG" id="mbai:MB901379_02766"/>
<dbReference type="SUPFAM" id="SSF46785">
    <property type="entry name" value="Winged helix' DNA-binding domain"/>
    <property type="match status" value="1"/>
</dbReference>
<evidence type="ECO:0000259" key="1">
    <source>
        <dbReference type="Pfam" id="PF01022"/>
    </source>
</evidence>
<dbReference type="EMBL" id="LR130759">
    <property type="protein sequence ID" value="VDM89197.1"/>
    <property type="molecule type" value="Genomic_DNA"/>
</dbReference>
<keyword evidence="3" id="KW-1185">Reference proteome</keyword>
<protein>
    <submittedName>
        <fullName evidence="2">Bacterial regulatory protein, arsR family</fullName>
    </submittedName>
</protein>